<comment type="caution">
    <text evidence="1">The sequence shown here is derived from an EMBL/GenBank/DDBJ whole genome shotgun (WGS) entry which is preliminary data.</text>
</comment>
<dbReference type="Proteomes" id="UP000521017">
    <property type="component" value="Unassembled WGS sequence"/>
</dbReference>
<gene>
    <name evidence="1" type="ORF">HDF25_000612</name>
</gene>
<accession>A0A7X0IZU4</accession>
<sequence>MREIKTLCYPEDFRITTTATKIDVRSLLQEFVDAVSFYAFFSGQADQAGAVQVDIIWDCLLSDKGNAIKGVAMSDITRFYMSFFTALYYEEDLSDKEKLKRSRIIMRQWENEYAMVNDISSEIRLEDGSVLELSFDFKMVCKISGLLPEEILEYFMGCFRLKK</sequence>
<reference evidence="1 2" key="1">
    <citation type="submission" date="2020-08" db="EMBL/GenBank/DDBJ databases">
        <title>Genomic Encyclopedia of Type Strains, Phase IV (KMG-V): Genome sequencing to study the core and pangenomes of soil and plant-associated prokaryotes.</title>
        <authorList>
            <person name="Whitman W."/>
        </authorList>
    </citation>
    <scope>NUCLEOTIDE SEQUENCE [LARGE SCALE GENOMIC DNA]</scope>
    <source>
        <strain evidence="1 2">M2T3</strain>
    </source>
</reference>
<dbReference type="RefSeq" id="WP_184622632.1">
    <property type="nucleotide sequence ID" value="NZ_JACHCC010000002.1"/>
</dbReference>
<name>A0A7X0IZU4_9SPHI</name>
<dbReference type="EMBL" id="JACHCC010000002">
    <property type="protein sequence ID" value="MBB6498475.1"/>
    <property type="molecule type" value="Genomic_DNA"/>
</dbReference>
<evidence type="ECO:0000313" key="1">
    <source>
        <dbReference type="EMBL" id="MBB6498475.1"/>
    </source>
</evidence>
<proteinExistence type="predicted"/>
<dbReference type="AlphaFoldDB" id="A0A7X0IZU4"/>
<evidence type="ECO:0000313" key="2">
    <source>
        <dbReference type="Proteomes" id="UP000521017"/>
    </source>
</evidence>
<protein>
    <submittedName>
        <fullName evidence="1">Uncharacterized protein</fullName>
    </submittedName>
</protein>
<organism evidence="1 2">
    <name type="scientific">Pedobacter cryoconitis</name>
    <dbReference type="NCBI Taxonomy" id="188932"/>
    <lineage>
        <taxon>Bacteria</taxon>
        <taxon>Pseudomonadati</taxon>
        <taxon>Bacteroidota</taxon>
        <taxon>Sphingobacteriia</taxon>
        <taxon>Sphingobacteriales</taxon>
        <taxon>Sphingobacteriaceae</taxon>
        <taxon>Pedobacter</taxon>
    </lineage>
</organism>